<evidence type="ECO:0000313" key="2">
    <source>
        <dbReference type="EMBL" id="KAF9578722.1"/>
    </source>
</evidence>
<dbReference type="GO" id="GO:0005634">
    <property type="term" value="C:nucleus"/>
    <property type="evidence" value="ECO:0007669"/>
    <property type="project" value="GOC"/>
</dbReference>
<feature type="compositionally biased region" description="Low complexity" evidence="1">
    <location>
        <begin position="221"/>
        <end position="253"/>
    </location>
</feature>
<gene>
    <name evidence="2" type="primary">PPS1_1</name>
    <name evidence="2" type="ORF">BGW38_005342</name>
</gene>
<dbReference type="GO" id="GO:0033260">
    <property type="term" value="P:nuclear DNA replication"/>
    <property type="evidence" value="ECO:0007669"/>
    <property type="project" value="TreeGrafter"/>
</dbReference>
<dbReference type="AlphaFoldDB" id="A0A9P6FNJ8"/>
<proteinExistence type="predicted"/>
<feature type="region of interest" description="Disordered" evidence="1">
    <location>
        <begin position="185"/>
        <end position="264"/>
    </location>
</feature>
<dbReference type="PANTHER" id="PTHR47550:SF1">
    <property type="entry name" value="DUAL SPECIFICITY PROTEIN PHOSPHATASE PPS1"/>
    <property type="match status" value="1"/>
</dbReference>
<feature type="region of interest" description="Disordered" evidence="1">
    <location>
        <begin position="1"/>
        <end position="36"/>
    </location>
</feature>
<name>A0A9P6FNJ8_9FUNG</name>
<feature type="region of interest" description="Disordered" evidence="1">
    <location>
        <begin position="144"/>
        <end position="173"/>
    </location>
</feature>
<dbReference type="InterPro" id="IPR053239">
    <property type="entry name" value="Dual_spec_PTase"/>
</dbReference>
<organism evidence="2 3">
    <name type="scientific">Lunasporangiospora selenospora</name>
    <dbReference type="NCBI Taxonomy" id="979761"/>
    <lineage>
        <taxon>Eukaryota</taxon>
        <taxon>Fungi</taxon>
        <taxon>Fungi incertae sedis</taxon>
        <taxon>Mucoromycota</taxon>
        <taxon>Mortierellomycotina</taxon>
        <taxon>Mortierellomycetes</taxon>
        <taxon>Mortierellales</taxon>
        <taxon>Mortierellaceae</taxon>
        <taxon>Lunasporangiospora</taxon>
    </lineage>
</organism>
<sequence length="410" mass="44509">MVTTAIHPGPGANFISDSSKSIQSLPDGSAAPMTSYPDISQPAIRTISSDQLAALHRQFVSTPLPSKDMFPWLHGVDGTSAPQNFFFGLAPHHFAGSPLLHMGSPDSSPSLPVVPEHRGLMFVYVNEMDPGRLVGSVNPYEILQPAPPSSPSAVSGATPDAPSDLSTHDNNYHPQVLNQYSTIGQHQQLPQQSQTPQDQEGESHKHSQQEEQGGDWIDVENSSNNSASFASSASNDLDASSNMNNSNTSNSGSPQVEDTVPDNPHAGLLLNSFMHSLSDGVNIRNFKIQVPRYALLSDIVVYSKDGFVPSSTPNATATNYVLLEIARQISTAQEAVWKTMKERCPQMDAECRRQTFVLAEPFAALEEKYPELVAVSSSGMASKHKVDFWEQEREQMSLLTRASEIAPGIW</sequence>
<feature type="compositionally biased region" description="Low complexity" evidence="1">
    <location>
        <begin position="185"/>
        <end position="198"/>
    </location>
</feature>
<accession>A0A9P6FNJ8</accession>
<dbReference type="EMBL" id="JAABOA010003388">
    <property type="protein sequence ID" value="KAF9578722.1"/>
    <property type="molecule type" value="Genomic_DNA"/>
</dbReference>
<reference evidence="2" key="1">
    <citation type="journal article" date="2020" name="Fungal Divers.">
        <title>Resolving the Mortierellaceae phylogeny through synthesis of multi-gene phylogenetics and phylogenomics.</title>
        <authorList>
            <person name="Vandepol N."/>
            <person name="Liber J."/>
            <person name="Desiro A."/>
            <person name="Na H."/>
            <person name="Kennedy M."/>
            <person name="Barry K."/>
            <person name="Grigoriev I.V."/>
            <person name="Miller A.N."/>
            <person name="O'Donnell K."/>
            <person name="Stajich J.E."/>
            <person name="Bonito G."/>
        </authorList>
    </citation>
    <scope>NUCLEOTIDE SEQUENCE</scope>
    <source>
        <strain evidence="2">KOD1015</strain>
    </source>
</reference>
<feature type="non-terminal residue" evidence="2">
    <location>
        <position position="1"/>
    </location>
</feature>
<dbReference type="GO" id="GO:0008138">
    <property type="term" value="F:protein tyrosine/serine/threonine phosphatase activity"/>
    <property type="evidence" value="ECO:0007669"/>
    <property type="project" value="TreeGrafter"/>
</dbReference>
<keyword evidence="3" id="KW-1185">Reference proteome</keyword>
<evidence type="ECO:0000313" key="3">
    <source>
        <dbReference type="Proteomes" id="UP000780801"/>
    </source>
</evidence>
<feature type="compositionally biased region" description="Polar residues" evidence="1">
    <location>
        <begin position="15"/>
        <end position="26"/>
    </location>
</feature>
<dbReference type="PANTHER" id="PTHR47550">
    <property type="entry name" value="DUAL SPECIFICITY PROTEIN PHOSPHATASE PPS1"/>
    <property type="match status" value="1"/>
</dbReference>
<evidence type="ECO:0000256" key="1">
    <source>
        <dbReference type="SAM" id="MobiDB-lite"/>
    </source>
</evidence>
<comment type="caution">
    <text evidence="2">The sequence shown here is derived from an EMBL/GenBank/DDBJ whole genome shotgun (WGS) entry which is preliminary data.</text>
</comment>
<dbReference type="Proteomes" id="UP000780801">
    <property type="component" value="Unassembled WGS sequence"/>
</dbReference>
<protein>
    <submittedName>
        <fullName evidence="2">Tyrosine/serine/threonine protein phosphatase pps1</fullName>
    </submittedName>
</protein>
<dbReference type="OrthoDB" id="273181at2759"/>